<dbReference type="EMBL" id="BK032679">
    <property type="protein sequence ID" value="DAF54484.1"/>
    <property type="molecule type" value="Genomic_DNA"/>
</dbReference>
<accession>A0A8S5STV9</accession>
<protein>
    <submittedName>
        <fullName evidence="1">Uncharacterized protein</fullName>
    </submittedName>
</protein>
<sequence>MIMEKELNIAAILKDKPVGLKFYSPTFGCVTFNGVHKGKVYFFSKDTNAHSVKQNGKMYNGGECIIFPSKEMRDWEKFSWKKGDVLVSKDNVHIIFEKFEDDTYTRFKGKHYLWKEFNVEDYNKEETKMLTSVFEKANDDAAKTYISIIERKLGGKLNRQTLEIENTQPEFKDGDIAFADYGNRQDVFIVSGKTKLSDGYYSFVVLNLNTTKALNIGYKTSFFKENLYTIRLATEGEKQQLFDALEKEGKAWDAEKKQIVDLKPKCEFKPFDKVLGRNEKDDVWEAELFSHYKEESQYPFRCIGFSRKYCIPYNEETAHLLGTTDDWEGGEG</sequence>
<evidence type="ECO:0000313" key="1">
    <source>
        <dbReference type="EMBL" id="DAF54484.1"/>
    </source>
</evidence>
<organism evidence="1">
    <name type="scientific">Siphoviridae sp. ctKwY15</name>
    <dbReference type="NCBI Taxonomy" id="2827843"/>
    <lineage>
        <taxon>Viruses</taxon>
        <taxon>Duplodnaviria</taxon>
        <taxon>Heunggongvirae</taxon>
        <taxon>Uroviricota</taxon>
        <taxon>Caudoviricetes</taxon>
    </lineage>
</organism>
<reference evidence="1" key="1">
    <citation type="journal article" date="2021" name="Proc. Natl. Acad. Sci. U.S.A.">
        <title>A Catalog of Tens of Thousands of Viruses from Human Metagenomes Reveals Hidden Associations with Chronic Diseases.</title>
        <authorList>
            <person name="Tisza M.J."/>
            <person name="Buck C.B."/>
        </authorList>
    </citation>
    <scope>NUCLEOTIDE SEQUENCE</scope>
    <source>
        <strain evidence="1">CtKwY15</strain>
    </source>
</reference>
<proteinExistence type="predicted"/>
<name>A0A8S5STV9_9CAUD</name>